<evidence type="ECO:0000313" key="2">
    <source>
        <dbReference type="EMBL" id="MPC93809.1"/>
    </source>
</evidence>
<gene>
    <name evidence="2" type="ORF">E2C01_088951</name>
</gene>
<proteinExistence type="predicted"/>
<dbReference type="EMBL" id="VSRR010096174">
    <property type="protein sequence ID" value="MPC93809.1"/>
    <property type="molecule type" value="Genomic_DNA"/>
</dbReference>
<keyword evidence="3" id="KW-1185">Reference proteome</keyword>
<organism evidence="2 3">
    <name type="scientific">Portunus trituberculatus</name>
    <name type="common">Swimming crab</name>
    <name type="synonym">Neptunus trituberculatus</name>
    <dbReference type="NCBI Taxonomy" id="210409"/>
    <lineage>
        <taxon>Eukaryota</taxon>
        <taxon>Metazoa</taxon>
        <taxon>Ecdysozoa</taxon>
        <taxon>Arthropoda</taxon>
        <taxon>Crustacea</taxon>
        <taxon>Multicrustacea</taxon>
        <taxon>Malacostraca</taxon>
        <taxon>Eumalacostraca</taxon>
        <taxon>Eucarida</taxon>
        <taxon>Decapoda</taxon>
        <taxon>Pleocyemata</taxon>
        <taxon>Brachyura</taxon>
        <taxon>Eubrachyura</taxon>
        <taxon>Portunoidea</taxon>
        <taxon>Portunidae</taxon>
        <taxon>Portuninae</taxon>
        <taxon>Portunus</taxon>
    </lineage>
</organism>
<dbReference type="Proteomes" id="UP000324222">
    <property type="component" value="Unassembled WGS sequence"/>
</dbReference>
<dbReference type="AlphaFoldDB" id="A0A5B7JG06"/>
<reference evidence="2 3" key="1">
    <citation type="submission" date="2019-05" db="EMBL/GenBank/DDBJ databases">
        <title>Another draft genome of Portunus trituberculatus and its Hox gene families provides insights of decapod evolution.</title>
        <authorList>
            <person name="Jeong J.-H."/>
            <person name="Song I."/>
            <person name="Kim S."/>
            <person name="Choi T."/>
            <person name="Kim D."/>
            <person name="Ryu S."/>
            <person name="Kim W."/>
        </authorList>
    </citation>
    <scope>NUCLEOTIDE SEQUENCE [LARGE SCALE GENOMIC DNA]</scope>
    <source>
        <tissue evidence="2">Muscle</tissue>
    </source>
</reference>
<name>A0A5B7JG06_PORTR</name>
<comment type="caution">
    <text evidence="2">The sequence shown here is derived from an EMBL/GenBank/DDBJ whole genome shotgun (WGS) entry which is preliminary data.</text>
</comment>
<evidence type="ECO:0000313" key="3">
    <source>
        <dbReference type="Proteomes" id="UP000324222"/>
    </source>
</evidence>
<feature type="region of interest" description="Disordered" evidence="1">
    <location>
        <begin position="1"/>
        <end position="24"/>
    </location>
</feature>
<accession>A0A5B7JG06</accession>
<sequence>MFWVRNMRKRTRRTSQIGRKRRKR</sequence>
<protein>
    <submittedName>
        <fullName evidence="2">Uncharacterized protein</fullName>
    </submittedName>
</protein>
<evidence type="ECO:0000256" key="1">
    <source>
        <dbReference type="SAM" id="MobiDB-lite"/>
    </source>
</evidence>